<name>A0ABQ6Q623_9BACT</name>
<evidence type="ECO:0000313" key="1">
    <source>
        <dbReference type="EMBL" id="GMQ34417.1"/>
    </source>
</evidence>
<gene>
    <name evidence="1" type="ORF">Ataiwa_26890</name>
</gene>
<keyword evidence="2" id="KW-1185">Reference proteome</keyword>
<dbReference type="InterPro" id="IPR041055">
    <property type="entry name" value="Kinase-PolyVal"/>
</dbReference>
<dbReference type="EMBL" id="BTPE01000009">
    <property type="protein sequence ID" value="GMQ34417.1"/>
    <property type="molecule type" value="Genomic_DNA"/>
</dbReference>
<proteinExistence type="predicted"/>
<dbReference type="Proteomes" id="UP001307705">
    <property type="component" value="Unassembled WGS sequence"/>
</dbReference>
<dbReference type="Pfam" id="PF18762">
    <property type="entry name" value="Kinase-PolyVal"/>
    <property type="match status" value="1"/>
</dbReference>
<sequence>MQNHLKDEIRAIISGKGQVRHGAAIQAAASYLSYGQATSPKSQISKQVQEQEAKDLEKYISEKHLWISEIDFSKYVSEGAEQRVFLKDEESVIKLNDGIYYSSWRDYFYNLLLHNFFFPDTAYQLLGFTKEEKSLFSVVKQDFVSITEPTDINQVKLFLESNGFLNTRNNDYFSPALGIILEDLHDENVLTRNGILYFIDTVFYLTDSFWK</sequence>
<reference evidence="1 2" key="1">
    <citation type="submission" date="2023-08" db="EMBL/GenBank/DDBJ databases">
        <title>Draft genome sequence of Algoriphagus taiwanensis.</title>
        <authorList>
            <person name="Takatani N."/>
            <person name="Hosokawa M."/>
            <person name="Sawabe T."/>
        </authorList>
    </citation>
    <scope>NUCLEOTIDE SEQUENCE [LARGE SCALE GENOMIC DNA]</scope>
    <source>
        <strain evidence="1 2">JCM 19755</strain>
    </source>
</reference>
<comment type="caution">
    <text evidence="1">The sequence shown here is derived from an EMBL/GenBank/DDBJ whole genome shotgun (WGS) entry which is preliminary data.</text>
</comment>
<dbReference type="RefSeq" id="WP_338229243.1">
    <property type="nucleotide sequence ID" value="NZ_BTPE01000009.1"/>
</dbReference>
<evidence type="ECO:0000313" key="2">
    <source>
        <dbReference type="Proteomes" id="UP001307705"/>
    </source>
</evidence>
<organism evidence="1 2">
    <name type="scientific">Algoriphagus taiwanensis</name>
    <dbReference type="NCBI Taxonomy" id="1445656"/>
    <lineage>
        <taxon>Bacteria</taxon>
        <taxon>Pseudomonadati</taxon>
        <taxon>Bacteroidota</taxon>
        <taxon>Cytophagia</taxon>
        <taxon>Cytophagales</taxon>
        <taxon>Cyclobacteriaceae</taxon>
        <taxon>Algoriphagus</taxon>
    </lineage>
</organism>
<accession>A0ABQ6Q623</accession>
<protein>
    <submittedName>
        <fullName evidence="1">Uncharacterized protein</fullName>
    </submittedName>
</protein>